<dbReference type="Pfam" id="PF10636">
    <property type="entry name" value="hemP"/>
    <property type="match status" value="1"/>
</dbReference>
<comment type="caution">
    <text evidence="2">The sequence shown here is derived from an EMBL/GenBank/DDBJ whole genome shotgun (WGS) entry which is preliminary data.</text>
</comment>
<evidence type="ECO:0000313" key="2">
    <source>
        <dbReference type="EMBL" id="ERL51098.1"/>
    </source>
</evidence>
<organism evidence="2 3">
    <name type="scientific">Halomonas huangheensis</name>
    <dbReference type="NCBI Taxonomy" id="1178482"/>
    <lineage>
        <taxon>Bacteria</taxon>
        <taxon>Pseudomonadati</taxon>
        <taxon>Pseudomonadota</taxon>
        <taxon>Gammaproteobacteria</taxon>
        <taxon>Oceanospirillales</taxon>
        <taxon>Halomonadaceae</taxon>
        <taxon>Halomonas</taxon>
    </lineage>
</organism>
<dbReference type="PATRIC" id="fig|1178482.3.peg.2294"/>
<evidence type="ECO:0000313" key="3">
    <source>
        <dbReference type="Proteomes" id="UP000019113"/>
    </source>
</evidence>
<evidence type="ECO:0000256" key="1">
    <source>
        <dbReference type="SAM" id="MobiDB-lite"/>
    </source>
</evidence>
<name>W1N6F0_9GAMM</name>
<keyword evidence="3" id="KW-1185">Reference proteome</keyword>
<dbReference type="KEGG" id="hhu:AR456_19375"/>
<dbReference type="AlphaFoldDB" id="W1N6F0"/>
<reference evidence="2 3" key="1">
    <citation type="submission" date="2013-08" db="EMBL/GenBank/DDBJ databases">
        <title>draft genome of Halomonas huanghegensis, strain BJGMM-B45T.</title>
        <authorList>
            <person name="Miao C."/>
            <person name="Wan Y."/>
            <person name="Jin W."/>
        </authorList>
    </citation>
    <scope>NUCLEOTIDE SEQUENCE [LARGE SCALE GENOMIC DNA]</scope>
    <source>
        <strain evidence="2 3">BJGMM-B45</strain>
    </source>
</reference>
<protein>
    <recommendedName>
        <fullName evidence="4">Hemin uptake protein HemP</fullName>
    </recommendedName>
</protein>
<dbReference type="InterPro" id="IPR019600">
    <property type="entry name" value="Hemin_uptake_protein_HemP"/>
</dbReference>
<proteinExistence type="predicted"/>
<dbReference type="Proteomes" id="UP000019113">
    <property type="component" value="Unassembled WGS sequence"/>
</dbReference>
<sequence>MVTSPDTPQPSSQPTNHGPRPRWPTVISSSELLGDDDQLIIEHNGQHYRLRRTRQNKLILTL</sequence>
<feature type="region of interest" description="Disordered" evidence="1">
    <location>
        <begin position="1"/>
        <end position="27"/>
    </location>
</feature>
<accession>W1N6F0</accession>
<dbReference type="Gene3D" id="2.10.70.10">
    <property type="entry name" value="Complement Module, domain 1"/>
    <property type="match status" value="1"/>
</dbReference>
<evidence type="ECO:0008006" key="4">
    <source>
        <dbReference type="Google" id="ProtNLM"/>
    </source>
</evidence>
<dbReference type="EMBL" id="AVBC01000034">
    <property type="protein sequence ID" value="ERL51098.1"/>
    <property type="molecule type" value="Genomic_DNA"/>
</dbReference>
<gene>
    <name evidence="2" type="ORF">BJB45_19195</name>
</gene>
<dbReference type="STRING" id="1178482.AR456_19375"/>
<feature type="compositionally biased region" description="Low complexity" evidence="1">
    <location>
        <begin position="1"/>
        <end position="15"/>
    </location>
</feature>
<dbReference type="OrthoDB" id="6121157at2"/>